<keyword evidence="10" id="KW-1185">Reference proteome</keyword>
<comment type="function">
    <text evidence="1 6">Removes the N-terminal methionine from nascent proteins. The N-terminal methionine is often cleaved when the second residue in the primary sequence is small and uncharged (Met-Ala-, Cys, Gly, Pro, Ser, Thr, or Val). Requires deformylation of the N(alpha)-formylated initiator methionine before it can be hydrolyzed.</text>
</comment>
<protein>
    <recommendedName>
        <fullName evidence="6 7">Methionine aminopeptidase</fullName>
        <shortName evidence="6">MAP</shortName>
        <shortName evidence="6">MetAP</shortName>
        <ecNumber evidence="6 7">3.4.11.18</ecNumber>
    </recommendedName>
    <alternativeName>
        <fullName evidence="6">Peptidase M</fullName>
    </alternativeName>
</protein>
<feature type="binding site" evidence="6">
    <location>
        <position position="189"/>
    </location>
    <ligand>
        <name>substrate</name>
    </ligand>
</feature>
<dbReference type="AlphaFoldDB" id="A0A8J3IPZ0"/>
<dbReference type="GO" id="GO:0006508">
    <property type="term" value="P:proteolysis"/>
    <property type="evidence" value="ECO:0007669"/>
    <property type="project" value="UniProtKB-KW"/>
</dbReference>
<evidence type="ECO:0000313" key="9">
    <source>
        <dbReference type="EMBL" id="GHO94725.1"/>
    </source>
</evidence>
<feature type="binding site" evidence="6">
    <location>
        <position position="90"/>
    </location>
    <ligand>
        <name>substrate</name>
    </ligand>
</feature>
<organism evidence="9 10">
    <name type="scientific">Reticulibacter mediterranei</name>
    <dbReference type="NCBI Taxonomy" id="2778369"/>
    <lineage>
        <taxon>Bacteria</taxon>
        <taxon>Bacillati</taxon>
        <taxon>Chloroflexota</taxon>
        <taxon>Ktedonobacteria</taxon>
        <taxon>Ktedonobacterales</taxon>
        <taxon>Reticulibacteraceae</taxon>
        <taxon>Reticulibacter</taxon>
    </lineage>
</organism>
<evidence type="ECO:0000256" key="4">
    <source>
        <dbReference type="ARBA" id="ARBA00022723"/>
    </source>
</evidence>
<dbReference type="HAMAP" id="MF_01974">
    <property type="entry name" value="MetAP_1"/>
    <property type="match status" value="1"/>
</dbReference>
<keyword evidence="5 6" id="KW-0378">Hydrolase</keyword>
<comment type="caution">
    <text evidence="9">The sequence shown here is derived from an EMBL/GenBank/DDBJ whole genome shotgun (WGS) entry which is preliminary data.</text>
</comment>
<dbReference type="InterPro" id="IPR036005">
    <property type="entry name" value="Creatinase/aminopeptidase-like"/>
</dbReference>
<dbReference type="GO" id="GO:0046872">
    <property type="term" value="F:metal ion binding"/>
    <property type="evidence" value="ECO:0007669"/>
    <property type="project" value="UniProtKB-UniRule"/>
</dbReference>
<feature type="binding site" evidence="6">
    <location>
        <position position="182"/>
    </location>
    <ligand>
        <name>a divalent metal cation</name>
        <dbReference type="ChEBI" id="CHEBI:60240"/>
        <label>2</label>
        <note>catalytic</note>
    </ligand>
</feature>
<dbReference type="InterPro" id="IPR001714">
    <property type="entry name" value="Pept_M24_MAP"/>
</dbReference>
<feature type="binding site" evidence="6">
    <location>
        <position position="119"/>
    </location>
    <ligand>
        <name>a divalent metal cation</name>
        <dbReference type="ChEBI" id="CHEBI:60240"/>
        <label>1</label>
    </ligand>
</feature>
<dbReference type="PANTHER" id="PTHR43330:SF27">
    <property type="entry name" value="METHIONINE AMINOPEPTIDASE"/>
    <property type="match status" value="1"/>
</dbReference>
<gene>
    <name evidence="9" type="primary">map_3</name>
    <name evidence="6" type="synonym">map</name>
    <name evidence="9" type="ORF">KSF_047730</name>
</gene>
<keyword evidence="2 6" id="KW-0031">Aminopeptidase</keyword>
<dbReference type="EC" id="3.4.11.18" evidence="6 7"/>
<evidence type="ECO:0000256" key="3">
    <source>
        <dbReference type="ARBA" id="ARBA00022670"/>
    </source>
</evidence>
<evidence type="ECO:0000256" key="1">
    <source>
        <dbReference type="ARBA" id="ARBA00002521"/>
    </source>
</evidence>
<dbReference type="RefSeq" id="WP_220205440.1">
    <property type="nucleotide sequence ID" value="NZ_BNJK01000001.1"/>
</dbReference>
<evidence type="ECO:0000256" key="7">
    <source>
        <dbReference type="RuleBase" id="RU003653"/>
    </source>
</evidence>
<dbReference type="Proteomes" id="UP000597444">
    <property type="component" value="Unassembled WGS sequence"/>
</dbReference>
<evidence type="ECO:0000256" key="2">
    <source>
        <dbReference type="ARBA" id="ARBA00022438"/>
    </source>
</evidence>
<proteinExistence type="inferred from homology"/>
<feature type="domain" description="Peptidase M24" evidence="8">
    <location>
        <begin position="13"/>
        <end position="253"/>
    </location>
</feature>
<dbReference type="SUPFAM" id="SSF55920">
    <property type="entry name" value="Creatinase/aminopeptidase"/>
    <property type="match status" value="1"/>
</dbReference>
<accession>A0A8J3IPZ0</accession>
<dbReference type="GO" id="GO:0070006">
    <property type="term" value="F:metalloaminopeptidase activity"/>
    <property type="evidence" value="ECO:0007669"/>
    <property type="project" value="UniProtKB-UniRule"/>
</dbReference>
<feature type="binding site" evidence="6">
    <location>
        <position position="215"/>
    </location>
    <ligand>
        <name>a divalent metal cation</name>
        <dbReference type="ChEBI" id="CHEBI:60240"/>
        <label>2</label>
        <note>catalytic</note>
    </ligand>
</feature>
<dbReference type="PRINTS" id="PR00599">
    <property type="entry name" value="MAPEPTIDASE"/>
</dbReference>
<dbReference type="GO" id="GO:0004239">
    <property type="term" value="F:initiator methionyl aminopeptidase activity"/>
    <property type="evidence" value="ECO:0007669"/>
    <property type="project" value="UniProtKB-UniRule"/>
</dbReference>
<keyword evidence="4 6" id="KW-0479">Metal-binding</keyword>
<dbReference type="Pfam" id="PF00557">
    <property type="entry name" value="Peptidase_M24"/>
    <property type="match status" value="1"/>
</dbReference>
<dbReference type="GO" id="GO:0005829">
    <property type="term" value="C:cytosol"/>
    <property type="evidence" value="ECO:0007669"/>
    <property type="project" value="TreeGrafter"/>
</dbReference>
<feature type="binding site" evidence="6">
    <location>
        <position position="108"/>
    </location>
    <ligand>
        <name>a divalent metal cation</name>
        <dbReference type="ChEBI" id="CHEBI:60240"/>
        <label>1</label>
    </ligand>
</feature>
<comment type="subunit">
    <text evidence="6">Monomer.</text>
</comment>
<feature type="binding site" evidence="6">
    <location>
        <position position="119"/>
    </location>
    <ligand>
        <name>a divalent metal cation</name>
        <dbReference type="ChEBI" id="CHEBI:60240"/>
        <label>2</label>
        <note>catalytic</note>
    </ligand>
</feature>
<keyword evidence="3 6" id="KW-0645">Protease</keyword>
<dbReference type="CDD" id="cd01086">
    <property type="entry name" value="MetAP1"/>
    <property type="match status" value="1"/>
</dbReference>
<feature type="binding site" evidence="6">
    <location>
        <position position="246"/>
    </location>
    <ligand>
        <name>a divalent metal cation</name>
        <dbReference type="ChEBI" id="CHEBI:60240"/>
        <label>1</label>
    </ligand>
</feature>
<comment type="catalytic activity">
    <reaction evidence="6 7">
        <text>Release of N-terminal amino acids, preferentially methionine, from peptides and arylamides.</text>
        <dbReference type="EC" id="3.4.11.18"/>
    </reaction>
</comment>
<name>A0A8J3IPZ0_9CHLR</name>
<dbReference type="NCBIfam" id="TIGR00500">
    <property type="entry name" value="met_pdase_I"/>
    <property type="match status" value="1"/>
</dbReference>
<reference evidence="9" key="1">
    <citation type="submission" date="2020-10" db="EMBL/GenBank/DDBJ databases">
        <title>Taxonomic study of unclassified bacteria belonging to the class Ktedonobacteria.</title>
        <authorList>
            <person name="Yabe S."/>
            <person name="Wang C.M."/>
            <person name="Zheng Y."/>
            <person name="Sakai Y."/>
            <person name="Cavaletti L."/>
            <person name="Monciardini P."/>
            <person name="Donadio S."/>
        </authorList>
    </citation>
    <scope>NUCLEOTIDE SEQUENCE</scope>
    <source>
        <strain evidence="9">ID150040</strain>
    </source>
</reference>
<dbReference type="PANTHER" id="PTHR43330">
    <property type="entry name" value="METHIONINE AMINOPEPTIDASE"/>
    <property type="match status" value="1"/>
</dbReference>
<comment type="similarity">
    <text evidence="6">Belongs to the peptidase M24A family. Methionine aminopeptidase type 1 subfamily.</text>
</comment>
<comment type="cofactor">
    <cofactor evidence="6">
        <name>Co(2+)</name>
        <dbReference type="ChEBI" id="CHEBI:48828"/>
    </cofactor>
    <cofactor evidence="6">
        <name>Zn(2+)</name>
        <dbReference type="ChEBI" id="CHEBI:29105"/>
    </cofactor>
    <cofactor evidence="6">
        <name>Mn(2+)</name>
        <dbReference type="ChEBI" id="CHEBI:29035"/>
    </cofactor>
    <cofactor evidence="6">
        <name>Fe(2+)</name>
        <dbReference type="ChEBI" id="CHEBI:29033"/>
    </cofactor>
    <text evidence="6">Binds 2 divalent metal cations per subunit. Has a high-affinity and a low affinity metal-binding site. The true nature of the physiological cofactor is under debate. The enzyme is active with cobalt, zinc, manganese or divalent iron ions. Most likely, methionine aminopeptidases function as mononuclear Fe(2+)-metalloproteases under physiological conditions, and the catalytically relevant metal-binding site has been assigned to the histidine-containing high-affinity site.</text>
</comment>
<feature type="binding site" evidence="6">
    <location>
        <position position="246"/>
    </location>
    <ligand>
        <name>a divalent metal cation</name>
        <dbReference type="ChEBI" id="CHEBI:60240"/>
        <label>2</label>
        <note>catalytic</note>
    </ligand>
</feature>
<dbReference type="InterPro" id="IPR002467">
    <property type="entry name" value="Pept_M24A_MAP1"/>
</dbReference>
<dbReference type="Gene3D" id="3.90.230.10">
    <property type="entry name" value="Creatinase/methionine aminopeptidase superfamily"/>
    <property type="match status" value="1"/>
</dbReference>
<evidence type="ECO:0000259" key="8">
    <source>
        <dbReference type="Pfam" id="PF00557"/>
    </source>
</evidence>
<dbReference type="EMBL" id="BNJK01000001">
    <property type="protein sequence ID" value="GHO94725.1"/>
    <property type="molecule type" value="Genomic_DNA"/>
</dbReference>
<sequence length="262" mass="28205">MAVMLKSLQEISRLRQAGRIVAETYEALRPYVVPGMNTVELDKIAEDFIRSKGATPVYKGYGARPARSGYPAIPAFPATICVAINDVICHGFPGAQQYLQEGDIIGIDVGVRYNGWVGDSCVTFAVGEVDSEACALLDAAKRCMELGIEQARSGNRLGDIGAAIQMYAESHGFSTVRELCGHGVGRSIHEDPTYSHVGPAKIGLKLRPGMVFTVEPMLNAGKPDIRVHADQWTVSTADGSRSAQFEHTIAITDGEPEILTQL</sequence>
<evidence type="ECO:0000256" key="5">
    <source>
        <dbReference type="ARBA" id="ARBA00022801"/>
    </source>
</evidence>
<dbReference type="InterPro" id="IPR000994">
    <property type="entry name" value="Pept_M24"/>
</dbReference>
<evidence type="ECO:0000313" key="10">
    <source>
        <dbReference type="Proteomes" id="UP000597444"/>
    </source>
</evidence>
<evidence type="ECO:0000256" key="6">
    <source>
        <dbReference type="HAMAP-Rule" id="MF_01974"/>
    </source>
</evidence>